<dbReference type="EMBL" id="PGOL01001418">
    <property type="protein sequence ID" value="PKI58220.1"/>
    <property type="molecule type" value="Genomic_DNA"/>
</dbReference>
<gene>
    <name evidence="1" type="ORF">CRG98_021391</name>
</gene>
<name>A0A2I0JQN3_PUNGR</name>
<accession>A0A2I0JQN3</accession>
<reference evidence="1 2" key="1">
    <citation type="submission" date="2017-11" db="EMBL/GenBank/DDBJ databases">
        <title>De-novo sequencing of pomegranate (Punica granatum L.) genome.</title>
        <authorList>
            <person name="Akparov Z."/>
            <person name="Amiraslanov A."/>
            <person name="Hajiyeva S."/>
            <person name="Abbasov M."/>
            <person name="Kaur K."/>
            <person name="Hamwieh A."/>
            <person name="Solovyev V."/>
            <person name="Salamov A."/>
            <person name="Braich B."/>
            <person name="Kosarev P."/>
            <person name="Mahmoud A."/>
            <person name="Hajiyev E."/>
            <person name="Babayeva S."/>
            <person name="Izzatullayeva V."/>
            <person name="Mammadov A."/>
            <person name="Mammadov A."/>
            <person name="Sharifova S."/>
            <person name="Ojaghi J."/>
            <person name="Eynullazada K."/>
            <person name="Bayramov B."/>
            <person name="Abdulazimova A."/>
            <person name="Shahmuradov I."/>
        </authorList>
    </citation>
    <scope>NUCLEOTIDE SEQUENCE [LARGE SCALE GENOMIC DNA]</scope>
    <source>
        <strain evidence="2">cv. AG2017</strain>
        <tissue evidence="1">Leaf</tissue>
    </source>
</reference>
<evidence type="ECO:0000313" key="1">
    <source>
        <dbReference type="EMBL" id="PKI58220.1"/>
    </source>
</evidence>
<keyword evidence="2" id="KW-1185">Reference proteome</keyword>
<dbReference type="AlphaFoldDB" id="A0A2I0JQN3"/>
<comment type="caution">
    <text evidence="1">The sequence shown here is derived from an EMBL/GenBank/DDBJ whole genome shotgun (WGS) entry which is preliminary data.</text>
</comment>
<proteinExistence type="predicted"/>
<organism evidence="1 2">
    <name type="scientific">Punica granatum</name>
    <name type="common">Pomegranate</name>
    <dbReference type="NCBI Taxonomy" id="22663"/>
    <lineage>
        <taxon>Eukaryota</taxon>
        <taxon>Viridiplantae</taxon>
        <taxon>Streptophyta</taxon>
        <taxon>Embryophyta</taxon>
        <taxon>Tracheophyta</taxon>
        <taxon>Spermatophyta</taxon>
        <taxon>Magnoliopsida</taxon>
        <taxon>eudicotyledons</taxon>
        <taxon>Gunneridae</taxon>
        <taxon>Pentapetalae</taxon>
        <taxon>rosids</taxon>
        <taxon>malvids</taxon>
        <taxon>Myrtales</taxon>
        <taxon>Lythraceae</taxon>
        <taxon>Punica</taxon>
    </lineage>
</organism>
<dbReference type="Proteomes" id="UP000233551">
    <property type="component" value="Unassembled WGS sequence"/>
</dbReference>
<protein>
    <submittedName>
        <fullName evidence="1">Uncharacterized protein</fullName>
    </submittedName>
</protein>
<evidence type="ECO:0000313" key="2">
    <source>
        <dbReference type="Proteomes" id="UP000233551"/>
    </source>
</evidence>
<sequence>MPTLHSASQSKAQCGIFRLNYTTHLGLPMSALKVFDALFKSFEVQSRQTEITMISGAPKLLRKQSEKSSFGLLGRLQLHICITDLRVGSCTWVNSAPVTSSRVQMLGDARARLPAHTFLRPRSHSSVTVRVPALVTVRTPAPWTSPACMHVRTSPTFACLRSCPSPRLRAPVSSCSPARASNRVLELPPPLCTPEYILPSVPACPNV</sequence>